<comment type="similarity">
    <text evidence="5">Belongs to the class-II pyridoxal-phosphate-dependent aminotransferase family. MalY/PatB cystathionine beta-lyase subfamily.</text>
</comment>
<evidence type="ECO:0000256" key="1">
    <source>
        <dbReference type="ARBA" id="ARBA00001933"/>
    </source>
</evidence>
<evidence type="ECO:0000313" key="7">
    <source>
        <dbReference type="EMBL" id="HJA70311.1"/>
    </source>
</evidence>
<gene>
    <name evidence="7" type="ORF">IAA07_01865</name>
</gene>
<dbReference type="GO" id="GO:0030170">
    <property type="term" value="F:pyridoxal phosphate binding"/>
    <property type="evidence" value="ECO:0007669"/>
    <property type="project" value="InterPro"/>
</dbReference>
<keyword evidence="4" id="KW-0456">Lyase</keyword>
<keyword evidence="7" id="KW-0032">Aminotransferase</keyword>
<comment type="cofactor">
    <cofactor evidence="1">
        <name>pyridoxal 5'-phosphate</name>
        <dbReference type="ChEBI" id="CHEBI:597326"/>
    </cofactor>
</comment>
<dbReference type="InterPro" id="IPR015421">
    <property type="entry name" value="PyrdxlP-dep_Trfase_major"/>
</dbReference>
<dbReference type="InterPro" id="IPR015424">
    <property type="entry name" value="PyrdxlP-dep_Trfase"/>
</dbReference>
<feature type="domain" description="Aminotransferase class I/classII large" evidence="6">
    <location>
        <begin position="53"/>
        <end position="392"/>
    </location>
</feature>
<dbReference type="InterPro" id="IPR004839">
    <property type="entry name" value="Aminotransferase_I/II_large"/>
</dbReference>
<evidence type="ECO:0000313" key="8">
    <source>
        <dbReference type="Proteomes" id="UP000823900"/>
    </source>
</evidence>
<dbReference type="InterPro" id="IPR051798">
    <property type="entry name" value="Class-II_PLP-Dep_Aminotrans"/>
</dbReference>
<dbReference type="AlphaFoldDB" id="A0A9D2HF47"/>
<sequence length="404" mass="46621">MYNFDEIIDRRNTNALNTDGFRGYIFHAGPEKVFPYKDEEFVRMWVADMEFAVAPEILDELRKRIDRRIFGYTGVYTSEYYESFRKWCLDHYDWDFPQEQLCYSPGIIPALYQLTETLCADNEKILLNTPAYGYFLHAAEYSNISLLLSPLKKNEAGEFFIDFDNFESNCANPKCKMVFWCNPHNPTGRIWTKEELTKVAEIVKKYNLWIISDEIHCDLTRQGMKHTPMAKIMPDYPKLITCMAPSKTFNLAGLAFSNIIIRDPATREEFKSRDKLFGMVNPMSLTAAKAAYDKGGAWHEALKKYLDENFHFTKDFLNENLPKAVMNISEATYLAWVDLSRCLPDVEDLPGFFANNAGVLLEGGNDLFVGNAAGYIRLNLAMPRSIIKTGLERMRDAINTHNHR</sequence>
<dbReference type="Gene3D" id="3.40.640.10">
    <property type="entry name" value="Type I PLP-dependent aspartate aminotransferase-like (Major domain)"/>
    <property type="match status" value="1"/>
</dbReference>
<protein>
    <recommendedName>
        <fullName evidence="2">cysteine-S-conjugate beta-lyase</fullName>
        <ecNumber evidence="2">4.4.1.13</ecNumber>
    </recommendedName>
</protein>
<dbReference type="GO" id="GO:0008483">
    <property type="term" value="F:transaminase activity"/>
    <property type="evidence" value="ECO:0007669"/>
    <property type="project" value="UniProtKB-KW"/>
</dbReference>
<accession>A0A9D2HF47</accession>
<evidence type="ECO:0000256" key="5">
    <source>
        <dbReference type="ARBA" id="ARBA00037974"/>
    </source>
</evidence>
<dbReference type="PANTHER" id="PTHR43525">
    <property type="entry name" value="PROTEIN MALY"/>
    <property type="match status" value="1"/>
</dbReference>
<dbReference type="CDD" id="cd00609">
    <property type="entry name" value="AAT_like"/>
    <property type="match status" value="1"/>
</dbReference>
<comment type="caution">
    <text evidence="7">The sequence shown here is derived from an EMBL/GenBank/DDBJ whole genome shotgun (WGS) entry which is preliminary data.</text>
</comment>
<dbReference type="PANTHER" id="PTHR43525:SF1">
    <property type="entry name" value="PROTEIN MALY"/>
    <property type="match status" value="1"/>
</dbReference>
<dbReference type="InterPro" id="IPR015422">
    <property type="entry name" value="PyrdxlP-dep_Trfase_small"/>
</dbReference>
<evidence type="ECO:0000256" key="4">
    <source>
        <dbReference type="ARBA" id="ARBA00023239"/>
    </source>
</evidence>
<proteinExistence type="inferred from homology"/>
<dbReference type="Pfam" id="PF00155">
    <property type="entry name" value="Aminotran_1_2"/>
    <property type="match status" value="1"/>
</dbReference>
<reference evidence="7" key="2">
    <citation type="submission" date="2021-04" db="EMBL/GenBank/DDBJ databases">
        <authorList>
            <person name="Gilroy R."/>
        </authorList>
    </citation>
    <scope>NUCLEOTIDE SEQUENCE</scope>
    <source>
        <strain evidence="7">CHK178-16964</strain>
    </source>
</reference>
<evidence type="ECO:0000259" key="6">
    <source>
        <dbReference type="Pfam" id="PF00155"/>
    </source>
</evidence>
<dbReference type="GO" id="GO:0047804">
    <property type="term" value="F:cysteine-S-conjugate beta-lyase activity"/>
    <property type="evidence" value="ECO:0007669"/>
    <property type="project" value="UniProtKB-EC"/>
</dbReference>
<keyword evidence="7" id="KW-0808">Transferase</keyword>
<keyword evidence="3" id="KW-0663">Pyridoxal phosphate</keyword>
<dbReference type="Gene3D" id="3.90.1150.10">
    <property type="entry name" value="Aspartate Aminotransferase, domain 1"/>
    <property type="match status" value="1"/>
</dbReference>
<dbReference type="EMBL" id="DWZA01000018">
    <property type="protein sequence ID" value="HJA70311.1"/>
    <property type="molecule type" value="Genomic_DNA"/>
</dbReference>
<dbReference type="Proteomes" id="UP000823900">
    <property type="component" value="Unassembled WGS sequence"/>
</dbReference>
<name>A0A9D2HF47_9FIRM</name>
<evidence type="ECO:0000256" key="2">
    <source>
        <dbReference type="ARBA" id="ARBA00012224"/>
    </source>
</evidence>
<evidence type="ECO:0000256" key="3">
    <source>
        <dbReference type="ARBA" id="ARBA00022898"/>
    </source>
</evidence>
<dbReference type="EC" id="4.4.1.13" evidence="2"/>
<organism evidence="7 8">
    <name type="scientific">Candidatus Lachnoclostridium stercoravium</name>
    <dbReference type="NCBI Taxonomy" id="2838633"/>
    <lineage>
        <taxon>Bacteria</taxon>
        <taxon>Bacillati</taxon>
        <taxon>Bacillota</taxon>
        <taxon>Clostridia</taxon>
        <taxon>Lachnospirales</taxon>
        <taxon>Lachnospiraceae</taxon>
    </lineage>
</organism>
<reference evidence="7" key="1">
    <citation type="journal article" date="2021" name="PeerJ">
        <title>Extensive microbial diversity within the chicken gut microbiome revealed by metagenomics and culture.</title>
        <authorList>
            <person name="Gilroy R."/>
            <person name="Ravi A."/>
            <person name="Getino M."/>
            <person name="Pursley I."/>
            <person name="Horton D.L."/>
            <person name="Alikhan N.F."/>
            <person name="Baker D."/>
            <person name="Gharbi K."/>
            <person name="Hall N."/>
            <person name="Watson M."/>
            <person name="Adriaenssens E.M."/>
            <person name="Foster-Nyarko E."/>
            <person name="Jarju S."/>
            <person name="Secka A."/>
            <person name="Antonio M."/>
            <person name="Oren A."/>
            <person name="Chaudhuri R.R."/>
            <person name="La Ragione R."/>
            <person name="Hildebrand F."/>
            <person name="Pallen M.J."/>
        </authorList>
    </citation>
    <scope>NUCLEOTIDE SEQUENCE</scope>
    <source>
        <strain evidence="7">CHK178-16964</strain>
    </source>
</reference>
<dbReference type="SUPFAM" id="SSF53383">
    <property type="entry name" value="PLP-dependent transferases"/>
    <property type="match status" value="1"/>
</dbReference>